<evidence type="ECO:0000256" key="2">
    <source>
        <dbReference type="ARBA" id="ARBA00004651"/>
    </source>
</evidence>
<evidence type="ECO:0000313" key="16">
    <source>
        <dbReference type="Proteomes" id="UP000215145"/>
    </source>
</evidence>
<evidence type="ECO:0000256" key="7">
    <source>
        <dbReference type="ARBA" id="ARBA00022741"/>
    </source>
</evidence>
<evidence type="ECO:0000256" key="11">
    <source>
        <dbReference type="ARBA" id="ARBA00023012"/>
    </source>
</evidence>
<dbReference type="GO" id="GO:0005524">
    <property type="term" value="F:ATP binding"/>
    <property type="evidence" value="ECO:0007669"/>
    <property type="project" value="UniProtKB-KW"/>
</dbReference>
<dbReference type="InterPro" id="IPR036890">
    <property type="entry name" value="HATPase_C_sf"/>
</dbReference>
<dbReference type="InterPro" id="IPR036097">
    <property type="entry name" value="HisK_dim/P_sf"/>
</dbReference>
<feature type="transmembrane region" description="Helical" evidence="13">
    <location>
        <begin position="99"/>
        <end position="120"/>
    </location>
</feature>
<evidence type="ECO:0000256" key="13">
    <source>
        <dbReference type="SAM" id="Phobius"/>
    </source>
</evidence>
<keyword evidence="7" id="KW-0547">Nucleotide-binding</keyword>
<evidence type="ECO:0000256" key="10">
    <source>
        <dbReference type="ARBA" id="ARBA00022989"/>
    </source>
</evidence>
<comment type="subcellular location">
    <subcellularLocation>
        <location evidence="2">Cell membrane</location>
        <topology evidence="2">Multi-pass membrane protein</topology>
    </subcellularLocation>
</comment>
<feature type="domain" description="Histidine kinase" evidence="14">
    <location>
        <begin position="324"/>
        <end position="540"/>
    </location>
</feature>
<dbReference type="InterPro" id="IPR052023">
    <property type="entry name" value="Histidine_kinase_KdpD"/>
</dbReference>
<dbReference type="GO" id="GO:0000155">
    <property type="term" value="F:phosphorelay sensor kinase activity"/>
    <property type="evidence" value="ECO:0007669"/>
    <property type="project" value="InterPro"/>
</dbReference>
<evidence type="ECO:0000256" key="5">
    <source>
        <dbReference type="ARBA" id="ARBA00022679"/>
    </source>
</evidence>
<dbReference type="SMART" id="SM00388">
    <property type="entry name" value="HisKA"/>
    <property type="match status" value="1"/>
</dbReference>
<dbReference type="EMBL" id="NMUQ01000001">
    <property type="protein sequence ID" value="OXM16790.1"/>
    <property type="molecule type" value="Genomic_DNA"/>
</dbReference>
<comment type="catalytic activity">
    <reaction evidence="1">
        <text>ATP + protein L-histidine = ADP + protein N-phospho-L-histidine.</text>
        <dbReference type="EC" id="2.7.13.3"/>
    </reaction>
</comment>
<proteinExistence type="predicted"/>
<evidence type="ECO:0000256" key="6">
    <source>
        <dbReference type="ARBA" id="ARBA00022692"/>
    </source>
</evidence>
<evidence type="ECO:0000313" key="15">
    <source>
        <dbReference type="EMBL" id="OXM16790.1"/>
    </source>
</evidence>
<dbReference type="Pfam" id="PF02518">
    <property type="entry name" value="HATPase_c"/>
    <property type="match status" value="1"/>
</dbReference>
<dbReference type="PROSITE" id="PS50109">
    <property type="entry name" value="HIS_KIN"/>
    <property type="match status" value="1"/>
</dbReference>
<dbReference type="Gene3D" id="3.30.565.10">
    <property type="entry name" value="Histidine kinase-like ATPase, C-terminal domain"/>
    <property type="match status" value="1"/>
</dbReference>
<dbReference type="AlphaFoldDB" id="A0A229P3V8"/>
<evidence type="ECO:0000256" key="9">
    <source>
        <dbReference type="ARBA" id="ARBA00022840"/>
    </source>
</evidence>
<dbReference type="CDD" id="cd00075">
    <property type="entry name" value="HATPase"/>
    <property type="match status" value="1"/>
</dbReference>
<dbReference type="PRINTS" id="PR00344">
    <property type="entry name" value="BCTRLSENSOR"/>
</dbReference>
<organism evidence="15 16">
    <name type="scientific">Paenibacillus herberti</name>
    <dbReference type="NCBI Taxonomy" id="1619309"/>
    <lineage>
        <taxon>Bacteria</taxon>
        <taxon>Bacillati</taxon>
        <taxon>Bacillota</taxon>
        <taxon>Bacilli</taxon>
        <taxon>Bacillales</taxon>
        <taxon>Paenibacillaceae</taxon>
        <taxon>Paenibacillus</taxon>
    </lineage>
</organism>
<dbReference type="InterPro" id="IPR004358">
    <property type="entry name" value="Sig_transdc_His_kin-like_C"/>
</dbReference>
<gene>
    <name evidence="15" type="ORF">CGZ75_09080</name>
</gene>
<dbReference type="FunFam" id="3.30.565.10:FF:000006">
    <property type="entry name" value="Sensor histidine kinase WalK"/>
    <property type="match status" value="1"/>
</dbReference>
<comment type="caution">
    <text evidence="15">The sequence shown here is derived from an EMBL/GenBank/DDBJ whole genome shotgun (WGS) entry which is preliminary data.</text>
</comment>
<keyword evidence="16" id="KW-1185">Reference proteome</keyword>
<evidence type="ECO:0000256" key="1">
    <source>
        <dbReference type="ARBA" id="ARBA00000085"/>
    </source>
</evidence>
<evidence type="ECO:0000256" key="8">
    <source>
        <dbReference type="ARBA" id="ARBA00022777"/>
    </source>
</evidence>
<dbReference type="PANTHER" id="PTHR45569:SF1">
    <property type="entry name" value="SENSOR PROTEIN KDPD"/>
    <property type="match status" value="1"/>
</dbReference>
<dbReference type="CDD" id="cd00082">
    <property type="entry name" value="HisKA"/>
    <property type="match status" value="1"/>
</dbReference>
<name>A0A229P3V8_9BACL</name>
<keyword evidence="10 13" id="KW-1133">Transmembrane helix</keyword>
<dbReference type="EC" id="2.7.13.3" evidence="3"/>
<dbReference type="Gene3D" id="1.20.120.620">
    <property type="entry name" value="Backbone structure of the membrane domain of e. Coli histidine kinase receptor kdpd"/>
    <property type="match status" value="1"/>
</dbReference>
<feature type="transmembrane region" description="Helical" evidence="13">
    <location>
        <begin position="48"/>
        <end position="69"/>
    </location>
</feature>
<dbReference type="Pfam" id="PF13493">
    <property type="entry name" value="DUF4118"/>
    <property type="match status" value="1"/>
</dbReference>
<dbReference type="InterPro" id="IPR005467">
    <property type="entry name" value="His_kinase_dom"/>
</dbReference>
<keyword evidence="6 13" id="KW-0812">Transmembrane</keyword>
<dbReference type="OrthoDB" id="9806130at2"/>
<reference evidence="15 16" key="1">
    <citation type="submission" date="2017-07" db="EMBL/GenBank/DDBJ databases">
        <title>Paenibacillus herberti R33 genome sequencing and assembly.</title>
        <authorList>
            <person name="Su W."/>
        </authorList>
    </citation>
    <scope>NUCLEOTIDE SEQUENCE [LARGE SCALE GENOMIC DNA]</scope>
    <source>
        <strain evidence="15 16">R33</strain>
    </source>
</reference>
<dbReference type="SUPFAM" id="SSF55781">
    <property type="entry name" value="GAF domain-like"/>
    <property type="match status" value="1"/>
</dbReference>
<protein>
    <recommendedName>
        <fullName evidence="3">histidine kinase</fullName>
        <ecNumber evidence="3">2.7.13.3</ecNumber>
    </recommendedName>
</protein>
<dbReference type="SUPFAM" id="SSF47384">
    <property type="entry name" value="Homodimeric domain of signal transducing histidine kinase"/>
    <property type="match status" value="1"/>
</dbReference>
<dbReference type="InterPro" id="IPR003661">
    <property type="entry name" value="HisK_dim/P_dom"/>
</dbReference>
<dbReference type="Gene3D" id="3.30.450.40">
    <property type="match status" value="1"/>
</dbReference>
<keyword evidence="8 15" id="KW-0418">Kinase</keyword>
<dbReference type="Pfam" id="PF00512">
    <property type="entry name" value="HisKA"/>
    <property type="match status" value="1"/>
</dbReference>
<evidence type="ECO:0000256" key="3">
    <source>
        <dbReference type="ARBA" id="ARBA00012438"/>
    </source>
</evidence>
<keyword evidence="11" id="KW-0902">Two-component regulatory system</keyword>
<keyword evidence="12 13" id="KW-0472">Membrane</keyword>
<dbReference type="GO" id="GO:0005886">
    <property type="term" value="C:plasma membrane"/>
    <property type="evidence" value="ECO:0007669"/>
    <property type="project" value="UniProtKB-SubCell"/>
</dbReference>
<keyword evidence="9" id="KW-0067">ATP-binding</keyword>
<sequence length="552" mass="60107">MHLSACIKGTGDELDFAGLWRLLSYNRYTIQVERGQNRMQTSAANRRWRIYAATTLGIAGLTVVLMLPVLRMEPVNAALLFLFPVLLCAVYGGRAPAVFAAIAGVLAFDFFFVPPVLSFTVADLRYLISFVVYLAVALMTAGLADRLKQQVKQARQQERLTAILYGMSRSMSDVTDLPALLRAFGGGIREMSGLETVFYLPTAGGELQRHDESGRSRAADPEDPNLPVAKRAMLISEVADRGISQSMDNPVYCLPLLAEDSVHGAVSFRSREQDGWPDSEERLRLAALSDLAAGALARIKRGEEARLAQVTAESERMRATLLDSVSHELRTPLAEIIGSSSGLLESGNLFTDNEKRELLESIRNGAQRMNRLVGNLLGMVRLEGGMLKLRRDWVGADELIGAALRQLREARGSRRTVMLMPEPVPLLRGDPVLLEQMMVNIISNAIKYSPEQSVLELEVRTTDNRVLLIVRDEGIGIPSEDVSKVFDKFYRSGNAAHLTGTGLGLAISKGIAELHGGAITAGVGAGGKGTAITVELPLEQLELVDQGGEQIE</sequence>
<dbReference type="Proteomes" id="UP000215145">
    <property type="component" value="Unassembled WGS sequence"/>
</dbReference>
<dbReference type="SMART" id="SM00387">
    <property type="entry name" value="HATPase_c"/>
    <property type="match status" value="1"/>
</dbReference>
<evidence type="ECO:0000256" key="12">
    <source>
        <dbReference type="ARBA" id="ARBA00023136"/>
    </source>
</evidence>
<feature type="transmembrane region" description="Helical" evidence="13">
    <location>
        <begin position="126"/>
        <end position="144"/>
    </location>
</feature>
<evidence type="ECO:0000256" key="4">
    <source>
        <dbReference type="ARBA" id="ARBA00022553"/>
    </source>
</evidence>
<keyword evidence="4" id="KW-0597">Phosphoprotein</keyword>
<dbReference type="InterPro" id="IPR029016">
    <property type="entry name" value="GAF-like_dom_sf"/>
</dbReference>
<dbReference type="PANTHER" id="PTHR45569">
    <property type="entry name" value="SENSOR PROTEIN KDPD"/>
    <property type="match status" value="1"/>
</dbReference>
<dbReference type="Gene3D" id="1.10.287.130">
    <property type="match status" value="1"/>
</dbReference>
<keyword evidence="5" id="KW-0808">Transferase</keyword>
<dbReference type="InterPro" id="IPR038318">
    <property type="entry name" value="KdpD_sf"/>
</dbReference>
<dbReference type="InterPro" id="IPR025201">
    <property type="entry name" value="KdpD_TM"/>
</dbReference>
<evidence type="ECO:0000259" key="14">
    <source>
        <dbReference type="PROSITE" id="PS50109"/>
    </source>
</evidence>
<dbReference type="SUPFAM" id="SSF55874">
    <property type="entry name" value="ATPase domain of HSP90 chaperone/DNA topoisomerase II/histidine kinase"/>
    <property type="match status" value="1"/>
</dbReference>
<dbReference type="InterPro" id="IPR003594">
    <property type="entry name" value="HATPase_dom"/>
</dbReference>
<accession>A0A229P3V8</accession>